<dbReference type="EMBL" id="JABSTQ010002300">
    <property type="protein sequence ID" value="KAG0444231.1"/>
    <property type="molecule type" value="Genomic_DNA"/>
</dbReference>
<evidence type="ECO:0000313" key="1">
    <source>
        <dbReference type="EMBL" id="KAG0444231.1"/>
    </source>
</evidence>
<protein>
    <submittedName>
        <fullName evidence="1">Uncharacterized protein</fullName>
    </submittedName>
</protein>
<sequence>MCPQRGEDDELRDYEADAKRRRHRDLHDVVPFALATPGQPIAYSCDVCERLWFLRGETPAQSTYVKTKDGCLDTKGVMQSLGTKLSELRSEHSKRE</sequence>
<proteinExistence type="predicted"/>
<keyword evidence="2" id="KW-1185">Reference proteome</keyword>
<gene>
    <name evidence="1" type="ORF">HPB47_014021</name>
</gene>
<name>A0AC60QYW6_IXOPE</name>
<organism evidence="1 2">
    <name type="scientific">Ixodes persulcatus</name>
    <name type="common">Taiga tick</name>
    <dbReference type="NCBI Taxonomy" id="34615"/>
    <lineage>
        <taxon>Eukaryota</taxon>
        <taxon>Metazoa</taxon>
        <taxon>Ecdysozoa</taxon>
        <taxon>Arthropoda</taxon>
        <taxon>Chelicerata</taxon>
        <taxon>Arachnida</taxon>
        <taxon>Acari</taxon>
        <taxon>Parasitiformes</taxon>
        <taxon>Ixodida</taxon>
        <taxon>Ixodoidea</taxon>
        <taxon>Ixodidae</taxon>
        <taxon>Ixodinae</taxon>
        <taxon>Ixodes</taxon>
    </lineage>
</organism>
<evidence type="ECO:0000313" key="2">
    <source>
        <dbReference type="Proteomes" id="UP000805193"/>
    </source>
</evidence>
<dbReference type="Proteomes" id="UP000805193">
    <property type="component" value="Unassembled WGS sequence"/>
</dbReference>
<comment type="caution">
    <text evidence="1">The sequence shown here is derived from an EMBL/GenBank/DDBJ whole genome shotgun (WGS) entry which is preliminary data.</text>
</comment>
<accession>A0AC60QYW6</accession>
<reference evidence="1 2" key="1">
    <citation type="journal article" date="2020" name="Cell">
        <title>Large-Scale Comparative Analyses of Tick Genomes Elucidate Their Genetic Diversity and Vector Capacities.</title>
        <authorList>
            <consortium name="Tick Genome and Microbiome Consortium (TIGMIC)"/>
            <person name="Jia N."/>
            <person name="Wang J."/>
            <person name="Shi W."/>
            <person name="Du L."/>
            <person name="Sun Y."/>
            <person name="Zhan W."/>
            <person name="Jiang J.F."/>
            <person name="Wang Q."/>
            <person name="Zhang B."/>
            <person name="Ji P."/>
            <person name="Bell-Sakyi L."/>
            <person name="Cui X.M."/>
            <person name="Yuan T.T."/>
            <person name="Jiang B.G."/>
            <person name="Yang W.F."/>
            <person name="Lam T.T."/>
            <person name="Chang Q.C."/>
            <person name="Ding S.J."/>
            <person name="Wang X.J."/>
            <person name="Zhu J.G."/>
            <person name="Ruan X.D."/>
            <person name="Zhao L."/>
            <person name="Wei J.T."/>
            <person name="Ye R.Z."/>
            <person name="Que T.C."/>
            <person name="Du C.H."/>
            <person name="Zhou Y.H."/>
            <person name="Cheng J.X."/>
            <person name="Dai P.F."/>
            <person name="Guo W.B."/>
            <person name="Han X.H."/>
            <person name="Huang E.J."/>
            <person name="Li L.F."/>
            <person name="Wei W."/>
            <person name="Gao Y.C."/>
            <person name="Liu J.Z."/>
            <person name="Shao H.Z."/>
            <person name="Wang X."/>
            <person name="Wang C.C."/>
            <person name="Yang T.C."/>
            <person name="Huo Q.B."/>
            <person name="Li W."/>
            <person name="Chen H.Y."/>
            <person name="Chen S.E."/>
            <person name="Zhou L.G."/>
            <person name="Ni X.B."/>
            <person name="Tian J.H."/>
            <person name="Sheng Y."/>
            <person name="Liu T."/>
            <person name="Pan Y.S."/>
            <person name="Xia L.Y."/>
            <person name="Li J."/>
            <person name="Zhao F."/>
            <person name="Cao W.C."/>
        </authorList>
    </citation>
    <scope>NUCLEOTIDE SEQUENCE [LARGE SCALE GENOMIC DNA]</scope>
    <source>
        <strain evidence="1">Iper-2018</strain>
    </source>
</reference>